<evidence type="ECO:0000313" key="3">
    <source>
        <dbReference type="Proteomes" id="UP001307705"/>
    </source>
</evidence>
<evidence type="ECO:0000256" key="1">
    <source>
        <dbReference type="SAM" id="Phobius"/>
    </source>
</evidence>
<keyword evidence="1" id="KW-0812">Transmembrane</keyword>
<name>A0ABQ6Q2T4_9BACT</name>
<feature type="transmembrane region" description="Helical" evidence="1">
    <location>
        <begin position="48"/>
        <end position="67"/>
    </location>
</feature>
<dbReference type="EMBL" id="BTPE01000009">
    <property type="protein sequence ID" value="GMQ34489.1"/>
    <property type="molecule type" value="Genomic_DNA"/>
</dbReference>
<feature type="transmembrane region" description="Helical" evidence="1">
    <location>
        <begin position="22"/>
        <end position="43"/>
    </location>
</feature>
<protein>
    <recommendedName>
        <fullName evidence="4">DUF983 domain-containing protein</fullName>
    </recommendedName>
</protein>
<keyword evidence="1" id="KW-1133">Transmembrane helix</keyword>
<dbReference type="Proteomes" id="UP001307705">
    <property type="component" value="Unassembled WGS sequence"/>
</dbReference>
<comment type="caution">
    <text evidence="2">The sequence shown here is derived from an EMBL/GenBank/DDBJ whole genome shotgun (WGS) entry which is preliminary data.</text>
</comment>
<keyword evidence="1" id="KW-0472">Membrane</keyword>
<evidence type="ECO:0000313" key="2">
    <source>
        <dbReference type="EMBL" id="GMQ34489.1"/>
    </source>
</evidence>
<gene>
    <name evidence="2" type="ORF">Ataiwa_27610</name>
</gene>
<dbReference type="Pfam" id="PF06170">
    <property type="entry name" value="DUF983"/>
    <property type="match status" value="1"/>
</dbReference>
<dbReference type="InterPro" id="IPR009325">
    <property type="entry name" value="DUF983"/>
</dbReference>
<keyword evidence="3" id="KW-1185">Reference proteome</keyword>
<organism evidence="2 3">
    <name type="scientific">Algoriphagus taiwanensis</name>
    <dbReference type="NCBI Taxonomy" id="1445656"/>
    <lineage>
        <taxon>Bacteria</taxon>
        <taxon>Pseudomonadati</taxon>
        <taxon>Bacteroidota</taxon>
        <taxon>Cytophagia</taxon>
        <taxon>Cytophagales</taxon>
        <taxon>Cyclobacteriaceae</taxon>
        <taxon>Algoriphagus</taxon>
    </lineage>
</organism>
<sequence>MTCEVCGARLIPEPGFYDGAMYISYAFSVALVITSLVAMNVLVQKPELWMYLTTVVVLNITLLPAMLRYSKTLYQYAVGKLKYRGE</sequence>
<evidence type="ECO:0008006" key="4">
    <source>
        <dbReference type="Google" id="ProtNLM"/>
    </source>
</evidence>
<accession>A0ABQ6Q2T4</accession>
<proteinExistence type="predicted"/>
<reference evidence="2 3" key="1">
    <citation type="submission" date="2023-08" db="EMBL/GenBank/DDBJ databases">
        <title>Draft genome sequence of Algoriphagus taiwanensis.</title>
        <authorList>
            <person name="Takatani N."/>
            <person name="Hosokawa M."/>
            <person name="Sawabe T."/>
        </authorList>
    </citation>
    <scope>NUCLEOTIDE SEQUENCE [LARGE SCALE GENOMIC DNA]</scope>
    <source>
        <strain evidence="2 3">JCM 19755</strain>
    </source>
</reference>